<dbReference type="Proteomes" id="UP001066276">
    <property type="component" value="Chromosome 11"/>
</dbReference>
<comment type="caution">
    <text evidence="2">The sequence shown here is derived from an EMBL/GenBank/DDBJ whole genome shotgun (WGS) entry which is preliminary data.</text>
</comment>
<keyword evidence="3" id="KW-1185">Reference proteome</keyword>
<evidence type="ECO:0000313" key="3">
    <source>
        <dbReference type="Proteomes" id="UP001066276"/>
    </source>
</evidence>
<proteinExistence type="predicted"/>
<protein>
    <submittedName>
        <fullName evidence="2">Uncharacterized protein</fullName>
    </submittedName>
</protein>
<dbReference type="AlphaFoldDB" id="A0AAV7LJI5"/>
<feature type="compositionally biased region" description="Basic and acidic residues" evidence="1">
    <location>
        <begin position="45"/>
        <end position="54"/>
    </location>
</feature>
<accession>A0AAV7LJI5</accession>
<reference evidence="2" key="1">
    <citation type="journal article" date="2022" name="bioRxiv">
        <title>Sequencing and chromosome-scale assembly of the giantPleurodeles waltlgenome.</title>
        <authorList>
            <person name="Brown T."/>
            <person name="Elewa A."/>
            <person name="Iarovenko S."/>
            <person name="Subramanian E."/>
            <person name="Araus A.J."/>
            <person name="Petzold A."/>
            <person name="Susuki M."/>
            <person name="Suzuki K.-i.T."/>
            <person name="Hayashi T."/>
            <person name="Toyoda A."/>
            <person name="Oliveira C."/>
            <person name="Osipova E."/>
            <person name="Leigh N.D."/>
            <person name="Simon A."/>
            <person name="Yun M.H."/>
        </authorList>
    </citation>
    <scope>NUCLEOTIDE SEQUENCE</scope>
    <source>
        <strain evidence="2">20211129_DDA</strain>
        <tissue evidence="2">Liver</tissue>
    </source>
</reference>
<gene>
    <name evidence="2" type="ORF">NDU88_000787</name>
</gene>
<name>A0AAV7LJI5_PLEWA</name>
<dbReference type="EMBL" id="JANPWB010000015">
    <property type="protein sequence ID" value="KAJ1087620.1"/>
    <property type="molecule type" value="Genomic_DNA"/>
</dbReference>
<organism evidence="2 3">
    <name type="scientific">Pleurodeles waltl</name>
    <name type="common">Iberian ribbed newt</name>
    <dbReference type="NCBI Taxonomy" id="8319"/>
    <lineage>
        <taxon>Eukaryota</taxon>
        <taxon>Metazoa</taxon>
        <taxon>Chordata</taxon>
        <taxon>Craniata</taxon>
        <taxon>Vertebrata</taxon>
        <taxon>Euteleostomi</taxon>
        <taxon>Amphibia</taxon>
        <taxon>Batrachia</taxon>
        <taxon>Caudata</taxon>
        <taxon>Salamandroidea</taxon>
        <taxon>Salamandridae</taxon>
        <taxon>Pleurodelinae</taxon>
        <taxon>Pleurodeles</taxon>
    </lineage>
</organism>
<sequence>MAAPGKSVSKRKHVQDLKEDDLLQISKVGLQDLINSEGQAAITEPSEKKQKADVDNELDNSSEGKCEQGNVFSDMLAYTQNMLGFEPKTLSDDVFYSQYSVSVVDDLPLHDFIKEILAKVWKDANKEEIPHFLGKKYRLAQYDGRFPQIPKVNAILSSMVSPSSLFSERSSF</sequence>
<evidence type="ECO:0000313" key="2">
    <source>
        <dbReference type="EMBL" id="KAJ1087620.1"/>
    </source>
</evidence>
<evidence type="ECO:0000256" key="1">
    <source>
        <dbReference type="SAM" id="MobiDB-lite"/>
    </source>
</evidence>
<feature type="region of interest" description="Disordered" evidence="1">
    <location>
        <begin position="36"/>
        <end position="66"/>
    </location>
</feature>